<dbReference type="PANTHER" id="PTHR46663">
    <property type="entry name" value="DIGUANYLATE CYCLASE DGCT-RELATED"/>
    <property type="match status" value="1"/>
</dbReference>
<evidence type="ECO:0000313" key="5">
    <source>
        <dbReference type="Proteomes" id="UP001596501"/>
    </source>
</evidence>
<evidence type="ECO:0000259" key="2">
    <source>
        <dbReference type="PROSITE" id="PS50885"/>
    </source>
</evidence>
<dbReference type="PROSITE" id="PS50887">
    <property type="entry name" value="GGDEF"/>
    <property type="match status" value="1"/>
</dbReference>
<dbReference type="InterPro" id="IPR033417">
    <property type="entry name" value="CHASE8"/>
</dbReference>
<sequence>MNPTPRQAEPSMPSLRAELRRAHLTLIVVSVVLAGGLLTALAWGALRTHAMHNLQLLSRTVGYTVEAALVFNDKEAATEALNTVLRDESVAEVRLFDASGQPFAHWRAQAGGLWSEAAQALWPTPIEMALERDGKVLGRLFLRGDGSELLRFLLTVVAVVLGCLAATAWLALRLGQRMMGHIVGPLQAMVEVAHAVRHDRAMHRRVPAAGVAELQAFGNDFNALLDELALREAALEQENAHLAHRAEHDALTKLPNRAAFDHALEAAVARAHATQGQLAVLFVDCDRFKQINDTRGHAAGDAVLREVAQRLRAQVRDNDIVARLGGDEFAVLIAPVRDFARVHGIVTALEHAMLLPIAAPEGPPLQMALSIGVALYPEHGTSASALLHKADNEMYRVKRQRAQVA</sequence>
<feature type="transmembrane region" description="Helical" evidence="1">
    <location>
        <begin position="21"/>
        <end position="46"/>
    </location>
</feature>
<feature type="domain" description="HAMP" evidence="2">
    <location>
        <begin position="180"/>
        <end position="233"/>
    </location>
</feature>
<proteinExistence type="predicted"/>
<dbReference type="EC" id="2.7.7.65" evidence="4"/>
<accession>A0ABW2QGE1</accession>
<dbReference type="InterPro" id="IPR003660">
    <property type="entry name" value="HAMP_dom"/>
</dbReference>
<dbReference type="CDD" id="cd01949">
    <property type="entry name" value="GGDEF"/>
    <property type="match status" value="1"/>
</dbReference>
<dbReference type="NCBIfam" id="TIGR00254">
    <property type="entry name" value="GGDEF"/>
    <property type="match status" value="1"/>
</dbReference>
<dbReference type="EMBL" id="JBHTCA010000003">
    <property type="protein sequence ID" value="MFC7408485.1"/>
    <property type="molecule type" value="Genomic_DNA"/>
</dbReference>
<dbReference type="RefSeq" id="WP_382220818.1">
    <property type="nucleotide sequence ID" value="NZ_JBHTCA010000003.1"/>
</dbReference>
<gene>
    <name evidence="4" type="ORF">ACFQPB_06395</name>
</gene>
<dbReference type="Proteomes" id="UP001596501">
    <property type="component" value="Unassembled WGS sequence"/>
</dbReference>
<dbReference type="InterPro" id="IPR029787">
    <property type="entry name" value="Nucleotide_cyclase"/>
</dbReference>
<evidence type="ECO:0000259" key="3">
    <source>
        <dbReference type="PROSITE" id="PS50887"/>
    </source>
</evidence>
<dbReference type="SMART" id="SM00267">
    <property type="entry name" value="GGDEF"/>
    <property type="match status" value="1"/>
</dbReference>
<dbReference type="Pfam" id="PF00990">
    <property type="entry name" value="GGDEF"/>
    <property type="match status" value="1"/>
</dbReference>
<comment type="caution">
    <text evidence="4">The sequence shown here is derived from an EMBL/GenBank/DDBJ whole genome shotgun (WGS) entry which is preliminary data.</text>
</comment>
<organism evidence="4 5">
    <name type="scientific">Hydrogenophaga atypica</name>
    <dbReference type="NCBI Taxonomy" id="249409"/>
    <lineage>
        <taxon>Bacteria</taxon>
        <taxon>Pseudomonadati</taxon>
        <taxon>Pseudomonadota</taxon>
        <taxon>Betaproteobacteria</taxon>
        <taxon>Burkholderiales</taxon>
        <taxon>Comamonadaceae</taxon>
        <taxon>Hydrogenophaga</taxon>
    </lineage>
</organism>
<keyword evidence="1" id="KW-0812">Transmembrane</keyword>
<evidence type="ECO:0000256" key="1">
    <source>
        <dbReference type="SAM" id="Phobius"/>
    </source>
</evidence>
<keyword evidence="4" id="KW-0548">Nucleotidyltransferase</keyword>
<dbReference type="PANTHER" id="PTHR46663:SF2">
    <property type="entry name" value="GGDEF DOMAIN-CONTAINING PROTEIN"/>
    <property type="match status" value="1"/>
</dbReference>
<dbReference type="InterPro" id="IPR052163">
    <property type="entry name" value="DGC-Regulatory_Protein"/>
</dbReference>
<dbReference type="SUPFAM" id="SSF55073">
    <property type="entry name" value="Nucleotide cyclase"/>
    <property type="match status" value="1"/>
</dbReference>
<keyword evidence="4" id="KW-0808">Transferase</keyword>
<dbReference type="PROSITE" id="PS50885">
    <property type="entry name" value="HAMP"/>
    <property type="match status" value="1"/>
</dbReference>
<keyword evidence="5" id="KW-1185">Reference proteome</keyword>
<keyword evidence="1" id="KW-0472">Membrane</keyword>
<dbReference type="InterPro" id="IPR043128">
    <property type="entry name" value="Rev_trsase/Diguanyl_cyclase"/>
</dbReference>
<dbReference type="GO" id="GO:0052621">
    <property type="term" value="F:diguanylate cyclase activity"/>
    <property type="evidence" value="ECO:0007669"/>
    <property type="project" value="UniProtKB-EC"/>
</dbReference>
<feature type="domain" description="GGDEF" evidence="3">
    <location>
        <begin position="276"/>
        <end position="405"/>
    </location>
</feature>
<protein>
    <submittedName>
        <fullName evidence="4">Diguanylate cyclase domain-containing protein</fullName>
        <ecNumber evidence="4">2.7.7.65</ecNumber>
    </submittedName>
</protein>
<dbReference type="Pfam" id="PF17152">
    <property type="entry name" value="CHASE8"/>
    <property type="match status" value="1"/>
</dbReference>
<dbReference type="Gene3D" id="3.30.70.270">
    <property type="match status" value="1"/>
</dbReference>
<dbReference type="InterPro" id="IPR000160">
    <property type="entry name" value="GGDEF_dom"/>
</dbReference>
<keyword evidence="1" id="KW-1133">Transmembrane helix</keyword>
<reference evidence="5" key="1">
    <citation type="journal article" date="2019" name="Int. J. Syst. Evol. Microbiol.">
        <title>The Global Catalogue of Microorganisms (GCM) 10K type strain sequencing project: providing services to taxonomists for standard genome sequencing and annotation.</title>
        <authorList>
            <consortium name="The Broad Institute Genomics Platform"/>
            <consortium name="The Broad Institute Genome Sequencing Center for Infectious Disease"/>
            <person name="Wu L."/>
            <person name="Ma J."/>
        </authorList>
    </citation>
    <scope>NUCLEOTIDE SEQUENCE [LARGE SCALE GENOMIC DNA]</scope>
    <source>
        <strain evidence="5">CGMCC 1.12371</strain>
    </source>
</reference>
<feature type="transmembrane region" description="Helical" evidence="1">
    <location>
        <begin position="149"/>
        <end position="172"/>
    </location>
</feature>
<evidence type="ECO:0000313" key="4">
    <source>
        <dbReference type="EMBL" id="MFC7408485.1"/>
    </source>
</evidence>
<name>A0ABW2QGE1_9BURK</name>